<protein>
    <submittedName>
        <fullName evidence="1">Uncharacterized protein</fullName>
    </submittedName>
</protein>
<accession>A0A0E9XRF7</accession>
<reference evidence="1" key="1">
    <citation type="submission" date="2014-11" db="EMBL/GenBank/DDBJ databases">
        <authorList>
            <person name="Amaro Gonzalez C."/>
        </authorList>
    </citation>
    <scope>NUCLEOTIDE SEQUENCE</scope>
</reference>
<dbReference type="AlphaFoldDB" id="A0A0E9XRF7"/>
<proteinExistence type="predicted"/>
<evidence type="ECO:0000313" key="1">
    <source>
        <dbReference type="EMBL" id="JAI04259.1"/>
    </source>
</evidence>
<organism evidence="1">
    <name type="scientific">Anguilla anguilla</name>
    <name type="common">European freshwater eel</name>
    <name type="synonym">Muraena anguilla</name>
    <dbReference type="NCBI Taxonomy" id="7936"/>
    <lineage>
        <taxon>Eukaryota</taxon>
        <taxon>Metazoa</taxon>
        <taxon>Chordata</taxon>
        <taxon>Craniata</taxon>
        <taxon>Vertebrata</taxon>
        <taxon>Euteleostomi</taxon>
        <taxon>Actinopterygii</taxon>
        <taxon>Neopterygii</taxon>
        <taxon>Teleostei</taxon>
        <taxon>Anguilliformes</taxon>
        <taxon>Anguillidae</taxon>
        <taxon>Anguilla</taxon>
    </lineage>
</organism>
<dbReference type="EMBL" id="GBXM01004319">
    <property type="protein sequence ID" value="JAI04259.1"/>
    <property type="molecule type" value="Transcribed_RNA"/>
</dbReference>
<reference evidence="1" key="2">
    <citation type="journal article" date="2015" name="Fish Shellfish Immunol.">
        <title>Early steps in the European eel (Anguilla anguilla)-Vibrio vulnificus interaction in the gills: Role of the RtxA13 toxin.</title>
        <authorList>
            <person name="Callol A."/>
            <person name="Pajuelo D."/>
            <person name="Ebbesson L."/>
            <person name="Teles M."/>
            <person name="MacKenzie S."/>
            <person name="Amaro C."/>
        </authorList>
    </citation>
    <scope>NUCLEOTIDE SEQUENCE</scope>
</reference>
<name>A0A0E9XRF7_ANGAN</name>
<sequence length="46" mass="5419">MFRISKSFGLWQASYGYRCTRVSRAHISKGTKGYKHGQDYDWPFNS</sequence>